<organism evidence="2 3">
    <name type="scientific">Candidatus Roizmanbacteria bacterium CG22_combo_CG10-13_8_21_14_all_38_20</name>
    <dbReference type="NCBI Taxonomy" id="1974862"/>
    <lineage>
        <taxon>Bacteria</taxon>
        <taxon>Candidatus Roizmaniibacteriota</taxon>
    </lineage>
</organism>
<dbReference type="EMBL" id="PCTA01000025">
    <property type="protein sequence ID" value="PIP61512.1"/>
    <property type="molecule type" value="Genomic_DNA"/>
</dbReference>
<evidence type="ECO:0000313" key="3">
    <source>
        <dbReference type="Proteomes" id="UP000231246"/>
    </source>
</evidence>
<comment type="caution">
    <text evidence="2">The sequence shown here is derived from an EMBL/GenBank/DDBJ whole genome shotgun (WGS) entry which is preliminary data.</text>
</comment>
<dbReference type="AlphaFoldDB" id="A0A2H0BV07"/>
<sequence length="85" mass="9989">MKNQQTSKYKEYSTKDFYNSVLLKTLGLTLKRLEKGSNKFVTFVFADPKGSAEQILANYWERTLTVEPRLLIENIHELKTRIYAK</sequence>
<feature type="domain" description="DUF5659" evidence="1">
    <location>
        <begin position="10"/>
        <end position="83"/>
    </location>
</feature>
<dbReference type="Pfam" id="PF18903">
    <property type="entry name" value="DUF5659"/>
    <property type="match status" value="1"/>
</dbReference>
<evidence type="ECO:0000259" key="1">
    <source>
        <dbReference type="Pfam" id="PF18903"/>
    </source>
</evidence>
<name>A0A2H0BV07_9BACT</name>
<reference evidence="2 3" key="1">
    <citation type="submission" date="2017-09" db="EMBL/GenBank/DDBJ databases">
        <title>Depth-based differentiation of microbial function through sediment-hosted aquifers and enrichment of novel symbionts in the deep terrestrial subsurface.</title>
        <authorList>
            <person name="Probst A.J."/>
            <person name="Ladd B."/>
            <person name="Jarett J.K."/>
            <person name="Geller-Mcgrath D.E."/>
            <person name="Sieber C.M."/>
            <person name="Emerson J.B."/>
            <person name="Anantharaman K."/>
            <person name="Thomas B.C."/>
            <person name="Malmstrom R."/>
            <person name="Stieglmeier M."/>
            <person name="Klingl A."/>
            <person name="Woyke T."/>
            <person name="Ryan C.M."/>
            <person name="Banfield J.F."/>
        </authorList>
    </citation>
    <scope>NUCLEOTIDE SEQUENCE [LARGE SCALE GENOMIC DNA]</scope>
    <source>
        <strain evidence="2">CG22_combo_CG10-13_8_21_14_all_38_20</strain>
    </source>
</reference>
<evidence type="ECO:0000313" key="2">
    <source>
        <dbReference type="EMBL" id="PIP61512.1"/>
    </source>
</evidence>
<proteinExistence type="predicted"/>
<protein>
    <recommendedName>
        <fullName evidence="1">DUF5659 domain-containing protein</fullName>
    </recommendedName>
</protein>
<dbReference type="InterPro" id="IPR043718">
    <property type="entry name" value="DUF5659"/>
</dbReference>
<gene>
    <name evidence="2" type="ORF">COW99_03785</name>
</gene>
<dbReference type="Proteomes" id="UP000231246">
    <property type="component" value="Unassembled WGS sequence"/>
</dbReference>
<accession>A0A2H0BV07</accession>